<dbReference type="PANTHER" id="PTHR42693">
    <property type="entry name" value="ARYLSULFATASE FAMILY MEMBER"/>
    <property type="match status" value="1"/>
</dbReference>
<comment type="similarity">
    <text evidence="1">Belongs to the sulfatase family.</text>
</comment>
<proteinExistence type="inferred from homology"/>
<protein>
    <submittedName>
        <fullName evidence="4">Arylsulfatase A</fullName>
    </submittedName>
</protein>
<keyword evidence="5" id="KW-1185">Reference proteome</keyword>
<gene>
    <name evidence="4" type="ORF">SAMN04488514_104280</name>
</gene>
<dbReference type="Pfam" id="PF00884">
    <property type="entry name" value="Sulfatase"/>
    <property type="match status" value="1"/>
</dbReference>
<name>A0A1G9Q2U8_9FLAO</name>
<accession>A0A1G9Q2U8</accession>
<keyword evidence="2" id="KW-0378">Hydrolase</keyword>
<feature type="domain" description="Sulfatase N-terminal" evidence="3">
    <location>
        <begin position="30"/>
        <end position="338"/>
    </location>
</feature>
<dbReference type="GO" id="GO:0004065">
    <property type="term" value="F:arylsulfatase activity"/>
    <property type="evidence" value="ECO:0007669"/>
    <property type="project" value="TreeGrafter"/>
</dbReference>
<evidence type="ECO:0000313" key="5">
    <source>
        <dbReference type="Proteomes" id="UP000199440"/>
    </source>
</evidence>
<sequence>MYRVFLTFIAVFFLGCNGPIKTSVVGDRPPNILFILVDDLGKEWVSDYGAEDIVTPNIDKLAASGMQFNNVYSMPQCTPSRVTLLTGQYPFRHGWVNHWDVPRWGGGAHFDETVNPSLVQEMRRAGYKTCVAGKWQIDDFRVEPDALTRAGFDEFCMWTGYEAGVEPSAERYWDPYIFTKEGSSTYTDAFGPDVFRDFIIQFMKDNKKEPMFIYYPMVLTHTPFVDTPDESANNNLGKHKAMVRYTDKIVGELMEALKGNQLLDNTMVVFTTDNGTTGAITGGYKGRKIKGGKASTVEAGICEPFIISWPGKVKANQTSDALIDFTDMLPTFIDVAGAASTNKWTQHNASQIIDGKSFKNVLLDSTESAREWILGMGGGNNARLTANGVENQYNFRDRVLRNKKYKLYISSNRAPEKFFDLKVDPYEEHNIIDSLNTKERTTNFERLKQVLESFPIKDNDPKYQSNPDQEWDVEITAESERWKI</sequence>
<evidence type="ECO:0000313" key="4">
    <source>
        <dbReference type="EMBL" id="SDM05354.1"/>
    </source>
</evidence>
<evidence type="ECO:0000256" key="1">
    <source>
        <dbReference type="ARBA" id="ARBA00008779"/>
    </source>
</evidence>
<dbReference type="Proteomes" id="UP000199440">
    <property type="component" value="Unassembled WGS sequence"/>
</dbReference>
<dbReference type="OrthoDB" id="756520at2"/>
<dbReference type="RefSeq" id="WP_089888787.1">
    <property type="nucleotide sequence ID" value="NZ_FNGV01000004.1"/>
</dbReference>
<dbReference type="Gene3D" id="3.40.720.10">
    <property type="entry name" value="Alkaline Phosphatase, subunit A"/>
    <property type="match status" value="1"/>
</dbReference>
<reference evidence="4 5" key="1">
    <citation type="submission" date="2016-10" db="EMBL/GenBank/DDBJ databases">
        <authorList>
            <person name="de Groot N.N."/>
        </authorList>
    </citation>
    <scope>NUCLEOTIDE SEQUENCE [LARGE SCALE GENOMIC DNA]</scope>
    <source>
        <strain evidence="4 5">DSM 19886</strain>
    </source>
</reference>
<dbReference type="STRING" id="192904.SAMN04488514_104280"/>
<dbReference type="AlphaFoldDB" id="A0A1G9Q2U8"/>
<dbReference type="CDD" id="cd16151">
    <property type="entry name" value="sulfatase_like"/>
    <property type="match status" value="1"/>
</dbReference>
<dbReference type="PROSITE" id="PS51257">
    <property type="entry name" value="PROKAR_LIPOPROTEIN"/>
    <property type="match status" value="1"/>
</dbReference>
<dbReference type="EMBL" id="FNGV01000004">
    <property type="protein sequence ID" value="SDM05354.1"/>
    <property type="molecule type" value="Genomic_DNA"/>
</dbReference>
<evidence type="ECO:0000259" key="3">
    <source>
        <dbReference type="Pfam" id="PF00884"/>
    </source>
</evidence>
<dbReference type="InterPro" id="IPR000917">
    <property type="entry name" value="Sulfatase_N"/>
</dbReference>
<organism evidence="4 5">
    <name type="scientific">Kriegella aquimaris</name>
    <dbReference type="NCBI Taxonomy" id="192904"/>
    <lineage>
        <taxon>Bacteria</taxon>
        <taxon>Pseudomonadati</taxon>
        <taxon>Bacteroidota</taxon>
        <taxon>Flavobacteriia</taxon>
        <taxon>Flavobacteriales</taxon>
        <taxon>Flavobacteriaceae</taxon>
        <taxon>Kriegella</taxon>
    </lineage>
</organism>
<dbReference type="PANTHER" id="PTHR42693:SF53">
    <property type="entry name" value="ENDO-4-O-SULFATASE"/>
    <property type="match status" value="1"/>
</dbReference>
<dbReference type="SUPFAM" id="SSF53649">
    <property type="entry name" value="Alkaline phosphatase-like"/>
    <property type="match status" value="1"/>
</dbReference>
<dbReference type="InterPro" id="IPR017850">
    <property type="entry name" value="Alkaline_phosphatase_core_sf"/>
</dbReference>
<evidence type="ECO:0000256" key="2">
    <source>
        <dbReference type="ARBA" id="ARBA00022801"/>
    </source>
</evidence>
<dbReference type="InterPro" id="IPR050738">
    <property type="entry name" value="Sulfatase"/>
</dbReference>